<sequence>MATPTRPDFAARIRDAISQVPADALSAHDDKILSWLAGWDDDVVDGVCSLLRLASIYTNPAPAPRQGLRSAHFSYHVAAPAGVDARASEGLPSYMAVGENPQDGPFWHCRRHCHTHHGLVDVALERRGADDHVATFHGGDAR</sequence>
<keyword evidence="2" id="KW-1185">Reference proteome</keyword>
<dbReference type="Proteomes" id="UP001183226">
    <property type="component" value="Unassembled WGS sequence"/>
</dbReference>
<evidence type="ECO:0000313" key="1">
    <source>
        <dbReference type="EMBL" id="MDT0302962.1"/>
    </source>
</evidence>
<protein>
    <submittedName>
        <fullName evidence="1">Uncharacterized protein</fullName>
    </submittedName>
</protein>
<name>A0ABU2KUW8_9ACTN</name>
<accession>A0ABU2KUW8</accession>
<comment type="caution">
    <text evidence="1">The sequence shown here is derived from an EMBL/GenBank/DDBJ whole genome shotgun (WGS) entry which is preliminary data.</text>
</comment>
<proteinExistence type="predicted"/>
<dbReference type="RefSeq" id="WP_311545448.1">
    <property type="nucleotide sequence ID" value="NZ_JAVREK010000011.1"/>
</dbReference>
<gene>
    <name evidence="1" type="ORF">RM446_12635</name>
</gene>
<evidence type="ECO:0000313" key="2">
    <source>
        <dbReference type="Proteomes" id="UP001183226"/>
    </source>
</evidence>
<dbReference type="EMBL" id="JAVREK010000011">
    <property type="protein sequence ID" value="MDT0302962.1"/>
    <property type="molecule type" value="Genomic_DNA"/>
</dbReference>
<reference evidence="2" key="1">
    <citation type="submission" date="2023-07" db="EMBL/GenBank/DDBJ databases">
        <title>30 novel species of actinomycetes from the DSMZ collection.</title>
        <authorList>
            <person name="Nouioui I."/>
        </authorList>
    </citation>
    <scope>NUCLEOTIDE SEQUENCE [LARGE SCALE GENOMIC DNA]</scope>
    <source>
        <strain evidence="2">DSM 45055</strain>
    </source>
</reference>
<organism evidence="1 2">
    <name type="scientific">Streptomonospora wellingtoniae</name>
    <dbReference type="NCBI Taxonomy" id="3075544"/>
    <lineage>
        <taxon>Bacteria</taxon>
        <taxon>Bacillati</taxon>
        <taxon>Actinomycetota</taxon>
        <taxon>Actinomycetes</taxon>
        <taxon>Streptosporangiales</taxon>
        <taxon>Nocardiopsidaceae</taxon>
        <taxon>Streptomonospora</taxon>
    </lineage>
</organism>